<protein>
    <submittedName>
        <fullName evidence="1">Uncharacterized protein</fullName>
    </submittedName>
</protein>
<name>A0A014MVT7_9HYPO</name>
<evidence type="ECO:0000313" key="1">
    <source>
        <dbReference type="EMBL" id="EXU95361.1"/>
    </source>
</evidence>
<organism evidence="1 2">
    <name type="scientific">Metarhizium robertsii</name>
    <dbReference type="NCBI Taxonomy" id="568076"/>
    <lineage>
        <taxon>Eukaryota</taxon>
        <taxon>Fungi</taxon>
        <taxon>Dikarya</taxon>
        <taxon>Ascomycota</taxon>
        <taxon>Pezizomycotina</taxon>
        <taxon>Sordariomycetes</taxon>
        <taxon>Hypocreomycetidae</taxon>
        <taxon>Hypocreales</taxon>
        <taxon>Clavicipitaceae</taxon>
        <taxon>Metarhizium</taxon>
    </lineage>
</organism>
<dbReference type="HOGENOM" id="CLU_1855762_0_0_1"/>
<dbReference type="EMBL" id="JELW01000085">
    <property type="protein sequence ID" value="EXU95361.1"/>
    <property type="molecule type" value="Genomic_DNA"/>
</dbReference>
<reference evidence="1 2" key="1">
    <citation type="submission" date="2014-02" db="EMBL/GenBank/DDBJ databases">
        <title>The genome sequence of the entomopathogenic fungus Metarhizium robertsii ARSEF 2575.</title>
        <authorList>
            <person name="Giuliano Garisto Donzelli B."/>
            <person name="Roe B.A."/>
            <person name="Macmil S.L."/>
            <person name="Krasnoff S.B."/>
            <person name="Gibson D.M."/>
        </authorList>
    </citation>
    <scope>NUCLEOTIDE SEQUENCE [LARGE SCALE GENOMIC DNA]</scope>
    <source>
        <strain evidence="1 2">ARSEF 2575</strain>
    </source>
</reference>
<accession>A0A014MVT7</accession>
<dbReference type="Proteomes" id="UP000030151">
    <property type="component" value="Unassembled WGS sequence"/>
</dbReference>
<evidence type="ECO:0000313" key="2">
    <source>
        <dbReference type="Proteomes" id="UP000030151"/>
    </source>
</evidence>
<dbReference type="AlphaFoldDB" id="A0A014MVT7"/>
<gene>
    <name evidence="1" type="ORF">X797_011578</name>
</gene>
<sequence length="138" mass="15659">MDLRCFAARPVFSSTFATSRYADMLNRTVSPSAHPTIRFLACHTERPQNIMDSRQICPLSPLPRQKNSAVEDWSPSPARLTRSEEVVWEFSYSVIHHVETSGALRYMRWMMLAMVSVASGCVMERTHGHIGTRSEATK</sequence>
<proteinExistence type="predicted"/>
<comment type="caution">
    <text evidence="1">The sequence shown here is derived from an EMBL/GenBank/DDBJ whole genome shotgun (WGS) entry which is preliminary data.</text>
</comment>